<proteinExistence type="predicted"/>
<evidence type="ECO:0000313" key="1">
    <source>
        <dbReference type="EMBL" id="PIO69073.1"/>
    </source>
</evidence>
<dbReference type="EMBL" id="KZ346790">
    <property type="protein sequence ID" value="PIO69073.1"/>
    <property type="molecule type" value="Genomic_DNA"/>
</dbReference>
<sequence>MVLSDEEQWNEFIESTQMSNAINIHYDERSEVNIRQLTVSQDKHKNGITLKADPNFRIHGAPLKGDQKKVVDYLRTQVTESELEQFLAEEI</sequence>
<keyword evidence="2" id="KW-1185">Reference proteome</keyword>
<evidence type="ECO:0000313" key="2">
    <source>
        <dbReference type="Proteomes" id="UP000230423"/>
    </source>
</evidence>
<dbReference type="AlphaFoldDB" id="A0A2G9UFY2"/>
<organism evidence="1 2">
    <name type="scientific">Teladorsagia circumcincta</name>
    <name type="common">Brown stomach worm</name>
    <name type="synonym">Ostertagia circumcincta</name>
    <dbReference type="NCBI Taxonomy" id="45464"/>
    <lineage>
        <taxon>Eukaryota</taxon>
        <taxon>Metazoa</taxon>
        <taxon>Ecdysozoa</taxon>
        <taxon>Nematoda</taxon>
        <taxon>Chromadorea</taxon>
        <taxon>Rhabditida</taxon>
        <taxon>Rhabditina</taxon>
        <taxon>Rhabditomorpha</taxon>
        <taxon>Strongyloidea</taxon>
        <taxon>Trichostrongylidae</taxon>
        <taxon>Teladorsagia</taxon>
    </lineage>
</organism>
<gene>
    <name evidence="1" type="ORF">TELCIR_09113</name>
</gene>
<dbReference type="Proteomes" id="UP000230423">
    <property type="component" value="Unassembled WGS sequence"/>
</dbReference>
<name>A0A2G9UFY2_TELCI</name>
<accession>A0A2G9UFY2</accession>
<reference evidence="1 2" key="1">
    <citation type="submission" date="2015-09" db="EMBL/GenBank/DDBJ databases">
        <title>Draft genome of the parasitic nematode Teladorsagia circumcincta isolate WARC Sus (inbred).</title>
        <authorList>
            <person name="Mitreva M."/>
        </authorList>
    </citation>
    <scope>NUCLEOTIDE SEQUENCE [LARGE SCALE GENOMIC DNA]</scope>
    <source>
        <strain evidence="1 2">S</strain>
    </source>
</reference>
<dbReference type="OrthoDB" id="1706657at2759"/>
<protein>
    <submittedName>
        <fullName evidence="1">Uncharacterized protein</fullName>
    </submittedName>
</protein>